<dbReference type="EMBL" id="BGPR01003163">
    <property type="protein sequence ID" value="GBM84494.1"/>
    <property type="molecule type" value="Genomic_DNA"/>
</dbReference>
<gene>
    <name evidence="2" type="ORF">AVEN_123303_1</name>
    <name evidence="1" type="ORF">AVEN_42294_1</name>
</gene>
<keyword evidence="3" id="KW-1185">Reference proteome</keyword>
<evidence type="ECO:0000313" key="3">
    <source>
        <dbReference type="Proteomes" id="UP000499080"/>
    </source>
</evidence>
<evidence type="ECO:0000313" key="2">
    <source>
        <dbReference type="EMBL" id="GBN87106.1"/>
    </source>
</evidence>
<comment type="caution">
    <text evidence="1">The sequence shown here is derived from an EMBL/GenBank/DDBJ whole genome shotgun (WGS) entry which is preliminary data.</text>
</comment>
<protein>
    <submittedName>
        <fullName evidence="1">Uncharacterized protein</fullName>
    </submittedName>
</protein>
<evidence type="ECO:0000313" key="1">
    <source>
        <dbReference type="EMBL" id="GBM84494.1"/>
    </source>
</evidence>
<reference evidence="1 3" key="1">
    <citation type="journal article" date="2019" name="Sci. Rep.">
        <title>Orb-weaving spider Araneus ventricosus genome elucidates the spidroin gene catalogue.</title>
        <authorList>
            <person name="Kono N."/>
            <person name="Nakamura H."/>
            <person name="Ohtoshi R."/>
            <person name="Moran D.A.P."/>
            <person name="Shinohara A."/>
            <person name="Yoshida Y."/>
            <person name="Fujiwara M."/>
            <person name="Mori M."/>
            <person name="Tomita M."/>
            <person name="Arakawa K."/>
        </authorList>
    </citation>
    <scope>NUCLEOTIDE SEQUENCE [LARGE SCALE GENOMIC DNA]</scope>
</reference>
<dbReference type="Proteomes" id="UP000499080">
    <property type="component" value="Unassembled WGS sequence"/>
</dbReference>
<organism evidence="1 3">
    <name type="scientific">Araneus ventricosus</name>
    <name type="common">Orbweaver spider</name>
    <name type="synonym">Epeira ventricosa</name>
    <dbReference type="NCBI Taxonomy" id="182803"/>
    <lineage>
        <taxon>Eukaryota</taxon>
        <taxon>Metazoa</taxon>
        <taxon>Ecdysozoa</taxon>
        <taxon>Arthropoda</taxon>
        <taxon>Chelicerata</taxon>
        <taxon>Arachnida</taxon>
        <taxon>Araneae</taxon>
        <taxon>Araneomorphae</taxon>
        <taxon>Entelegynae</taxon>
        <taxon>Araneoidea</taxon>
        <taxon>Araneidae</taxon>
        <taxon>Araneus</taxon>
    </lineage>
</organism>
<dbReference type="EMBL" id="BGPR01021631">
    <property type="protein sequence ID" value="GBN87106.1"/>
    <property type="molecule type" value="Genomic_DNA"/>
</dbReference>
<accession>A0A4Y2J3L8</accession>
<proteinExistence type="predicted"/>
<name>A0A4Y2J3L8_ARAVE</name>
<sequence length="92" mass="10103">MKPRRKINRTRARRVPAFVPAFFKRLPVPIVAVPVRDSILPHAPLAPRTCDGQQKKLNFSVSLDSKGTSSQRLTISGLNGGEVQEPEAFVPG</sequence>
<dbReference type="AlphaFoldDB" id="A0A4Y2J3L8"/>